<dbReference type="EMBL" id="JADQDM010000016">
    <property type="protein sequence ID" value="MBF9223583.1"/>
    <property type="molecule type" value="Genomic_DNA"/>
</dbReference>
<reference evidence="2 3" key="1">
    <citation type="submission" date="2020-11" db="EMBL/GenBank/DDBJ databases">
        <authorList>
            <person name="Kim M.K."/>
        </authorList>
    </citation>
    <scope>NUCLEOTIDE SEQUENCE [LARGE SCALE GENOMIC DNA]</scope>
    <source>
        <strain evidence="2 3">BT662</strain>
    </source>
</reference>
<name>A0ABS0I9F9_9BACT</name>
<organism evidence="2 3">
    <name type="scientific">Hymenobacter ruricola</name>
    <dbReference type="NCBI Taxonomy" id="2791023"/>
    <lineage>
        <taxon>Bacteria</taxon>
        <taxon>Pseudomonadati</taxon>
        <taxon>Bacteroidota</taxon>
        <taxon>Cytophagia</taxon>
        <taxon>Cytophagales</taxon>
        <taxon>Hymenobacteraceae</taxon>
        <taxon>Hymenobacter</taxon>
    </lineage>
</organism>
<dbReference type="Pfam" id="PF13470">
    <property type="entry name" value="PIN_3"/>
    <property type="match status" value="1"/>
</dbReference>
<dbReference type="Gene3D" id="3.40.50.1010">
    <property type="entry name" value="5'-nuclease"/>
    <property type="match status" value="1"/>
</dbReference>
<proteinExistence type="predicted"/>
<dbReference type="Proteomes" id="UP000618931">
    <property type="component" value="Unassembled WGS sequence"/>
</dbReference>
<evidence type="ECO:0000259" key="1">
    <source>
        <dbReference type="Pfam" id="PF13470"/>
    </source>
</evidence>
<protein>
    <submittedName>
        <fullName evidence="2">PIN domain-containing protein</fullName>
    </submittedName>
</protein>
<gene>
    <name evidence="2" type="ORF">I2H31_20930</name>
</gene>
<dbReference type="InterPro" id="IPR002716">
    <property type="entry name" value="PIN_dom"/>
</dbReference>
<feature type="domain" description="PIN" evidence="1">
    <location>
        <begin position="4"/>
        <end position="116"/>
    </location>
</feature>
<keyword evidence="3" id="KW-1185">Reference proteome</keyword>
<evidence type="ECO:0000313" key="2">
    <source>
        <dbReference type="EMBL" id="MBF9223583.1"/>
    </source>
</evidence>
<dbReference type="InterPro" id="IPR029060">
    <property type="entry name" value="PIN-like_dom_sf"/>
</dbReference>
<sequence length="145" mass="16204">MRHYLLDTNVLIDYLINREPFGRDAVELMEAGVSGEARFYVASLSFANIEYVTRRLTTAAHARLLLDRLMPMVEILSLNAAIIRQTLDSNFTDFEDGIQYFTALTEPAIAAIITRDPKGFRRSALPVLSVADALIELDNASGPER</sequence>
<evidence type="ECO:0000313" key="3">
    <source>
        <dbReference type="Proteomes" id="UP000618931"/>
    </source>
</evidence>
<comment type="caution">
    <text evidence="2">The sequence shown here is derived from an EMBL/GenBank/DDBJ whole genome shotgun (WGS) entry which is preliminary data.</text>
</comment>
<accession>A0ABS0I9F9</accession>
<dbReference type="SUPFAM" id="SSF88723">
    <property type="entry name" value="PIN domain-like"/>
    <property type="match status" value="1"/>
</dbReference>
<dbReference type="RefSeq" id="WP_196295004.1">
    <property type="nucleotide sequence ID" value="NZ_JADQDM010000016.1"/>
</dbReference>